<organism evidence="1 2">
    <name type="scientific">Jiangella asiatica</name>
    <dbReference type="NCBI Taxonomy" id="2530372"/>
    <lineage>
        <taxon>Bacteria</taxon>
        <taxon>Bacillati</taxon>
        <taxon>Actinomycetota</taxon>
        <taxon>Actinomycetes</taxon>
        <taxon>Jiangellales</taxon>
        <taxon>Jiangellaceae</taxon>
        <taxon>Jiangella</taxon>
    </lineage>
</organism>
<dbReference type="InParanoid" id="A0A4R5DKZ7"/>
<evidence type="ECO:0000313" key="1">
    <source>
        <dbReference type="EMBL" id="TDE12700.1"/>
    </source>
</evidence>
<protein>
    <submittedName>
        <fullName evidence="1">Sigma-70 family RNA polymerase sigma factor</fullName>
    </submittedName>
</protein>
<keyword evidence="2" id="KW-1185">Reference proteome</keyword>
<accession>A0A4R5DKZ7</accession>
<sequence>MTDQVERIAAIDDRFELLREASERINVAQREVTELARLRRRVIQELRDQGLSYADIAAAAGVTRGRIFQLRQVGPAPEAALLGSGQVEVLTPLKREAGNARPVVAAEDFTAAQRLGELARSLRLDVEYEQIPTTGKVNLNRDNLIVICGPRLSEPVANVLSRDPVIQFERAPDGPWTLHDTRTSATYRSGPDSTPEVAFDVAYLGRLPRPDREGTILVLTGIHPPGSLGVVHLLTSDLAALYEQAGTEPFSTVVGVDYDSDTHEPVAVRLLTPIYRHEDH</sequence>
<dbReference type="EMBL" id="SMKZ01000007">
    <property type="protein sequence ID" value="TDE12700.1"/>
    <property type="molecule type" value="Genomic_DNA"/>
</dbReference>
<gene>
    <name evidence="1" type="ORF">E1269_07270</name>
</gene>
<reference evidence="1 2" key="1">
    <citation type="submission" date="2019-03" db="EMBL/GenBank/DDBJ databases">
        <title>Draft genome sequences of novel Actinobacteria.</title>
        <authorList>
            <person name="Sahin N."/>
            <person name="Ay H."/>
            <person name="Saygin H."/>
        </authorList>
    </citation>
    <scope>NUCLEOTIDE SEQUENCE [LARGE SCALE GENOMIC DNA]</scope>
    <source>
        <strain evidence="1 2">5K138</strain>
    </source>
</reference>
<dbReference type="Proteomes" id="UP000294739">
    <property type="component" value="Unassembled WGS sequence"/>
</dbReference>
<comment type="caution">
    <text evidence="1">The sequence shown here is derived from an EMBL/GenBank/DDBJ whole genome shotgun (WGS) entry which is preliminary data.</text>
</comment>
<proteinExistence type="predicted"/>
<dbReference type="AlphaFoldDB" id="A0A4R5DKZ7"/>
<name>A0A4R5DKZ7_9ACTN</name>
<dbReference type="OrthoDB" id="3681249at2"/>
<evidence type="ECO:0000313" key="2">
    <source>
        <dbReference type="Proteomes" id="UP000294739"/>
    </source>
</evidence>